<proteinExistence type="predicted"/>
<dbReference type="InterPro" id="IPR010719">
    <property type="entry name" value="MnmM_MeTrfase"/>
</dbReference>
<dbReference type="HOGENOM" id="CLU_079190_1_0_9"/>
<gene>
    <name evidence="1" type="ORF">TCEL_00217</name>
</gene>
<dbReference type="InterPro" id="IPR029063">
    <property type="entry name" value="SAM-dependent_MTases_sf"/>
</dbReference>
<dbReference type="eggNOG" id="COG2519">
    <property type="taxonomic scope" value="Bacteria"/>
</dbReference>
<dbReference type="PANTHER" id="PTHR35276">
    <property type="entry name" value="S-ADENOSYL-L-METHIONINE-DEPENDENT METHYLTRANSFERASES SUPERFAMILY PROTEIN"/>
    <property type="match status" value="1"/>
</dbReference>
<sequence>MYKVVLKATTLAHDIVKKVVVDGDCVVDATLGNGNDTIFLNSLTPNGIVYSFEVQKHAVDKFRSLIEEKNLKNIEVIHDGHENMDKYIKTKVKAIMFNLGYLPGSDKTVTTKSDTTLKAVEKGLNILSPGGIMTIAAYIGHDEGEKEAEEVVKYVSQIDSKCYSIMKINFINRKNAPFLIVIEKNDNLREDI</sequence>
<dbReference type="EC" id="2.1.1.-" evidence="1"/>
<dbReference type="GO" id="GO:0008168">
    <property type="term" value="F:methyltransferase activity"/>
    <property type="evidence" value="ECO:0007669"/>
    <property type="project" value="UniProtKB-KW"/>
</dbReference>
<evidence type="ECO:0000313" key="1">
    <source>
        <dbReference type="EMBL" id="CDF58171.1"/>
    </source>
</evidence>
<dbReference type="Pfam" id="PF06962">
    <property type="entry name" value="rRNA_methylase"/>
    <property type="match status" value="1"/>
</dbReference>
<dbReference type="Gene3D" id="3.40.50.150">
    <property type="entry name" value="Vaccinia Virus protein VP39"/>
    <property type="match status" value="1"/>
</dbReference>
<name>R7RS08_9CLOT</name>
<dbReference type="Proteomes" id="UP000014923">
    <property type="component" value="Unassembled WGS sequence"/>
</dbReference>
<keyword evidence="1" id="KW-0489">Methyltransferase</keyword>
<evidence type="ECO:0000313" key="2">
    <source>
        <dbReference type="Proteomes" id="UP000014923"/>
    </source>
</evidence>
<dbReference type="EMBL" id="CAVN010000095">
    <property type="protein sequence ID" value="CDF58171.1"/>
    <property type="molecule type" value="Genomic_DNA"/>
</dbReference>
<keyword evidence="2" id="KW-1185">Reference proteome</keyword>
<dbReference type="PANTHER" id="PTHR35276:SF1">
    <property type="entry name" value="TRNA (MNM(5)S(2)U34)-METHYLTRANSFERASE, CHLOROPLASTIC"/>
    <property type="match status" value="1"/>
</dbReference>
<keyword evidence="1" id="KW-0808">Transferase</keyword>
<accession>R7RS08</accession>
<organism evidence="1 2">
    <name type="scientific">Thermobrachium celere DSM 8682</name>
    <dbReference type="NCBI Taxonomy" id="941824"/>
    <lineage>
        <taxon>Bacteria</taxon>
        <taxon>Bacillati</taxon>
        <taxon>Bacillota</taxon>
        <taxon>Clostridia</taxon>
        <taxon>Eubacteriales</taxon>
        <taxon>Clostridiaceae</taxon>
        <taxon>Thermobrachium</taxon>
    </lineage>
</organism>
<dbReference type="RefSeq" id="WP_018662004.1">
    <property type="nucleotide sequence ID" value="NZ_HF952018.1"/>
</dbReference>
<dbReference type="AlphaFoldDB" id="R7RS08"/>
<reference evidence="1" key="1">
    <citation type="submission" date="2013-03" db="EMBL/GenBank/DDBJ databases">
        <title>Draft genome sequence of the hydrogen-ethanol-producing anaerobic alkalithermophilic Caloramator celere.</title>
        <authorList>
            <person name="Ciranna A."/>
            <person name="Larjo A."/>
            <person name="Kivisto A."/>
            <person name="Santala V."/>
            <person name="Roos C."/>
            <person name="Karp M."/>
        </authorList>
    </citation>
    <scope>NUCLEOTIDE SEQUENCE [LARGE SCALE GENOMIC DNA]</scope>
    <source>
        <strain evidence="1">DSM 8682</strain>
    </source>
</reference>
<dbReference type="SUPFAM" id="SSF53335">
    <property type="entry name" value="S-adenosyl-L-methionine-dependent methyltransferases"/>
    <property type="match status" value="1"/>
</dbReference>
<dbReference type="GO" id="GO:0032259">
    <property type="term" value="P:methylation"/>
    <property type="evidence" value="ECO:0007669"/>
    <property type="project" value="UniProtKB-KW"/>
</dbReference>
<dbReference type="OrthoDB" id="9792989at2"/>
<comment type="caution">
    <text evidence="1">The sequence shown here is derived from an EMBL/GenBank/DDBJ whole genome shotgun (WGS) entry which is preliminary data.</text>
</comment>
<protein>
    <submittedName>
        <fullName evidence="1">SAM-dependent methyltransferase, MraW methylase family</fullName>
        <ecNumber evidence="1">2.1.1.-</ecNumber>
    </submittedName>
</protein>